<dbReference type="STRING" id="5364.A0A5C3N858"/>
<dbReference type="Proteomes" id="UP000305948">
    <property type="component" value="Unassembled WGS sequence"/>
</dbReference>
<accession>A0A5C3N858</accession>
<dbReference type="SUPFAM" id="SSF57701">
    <property type="entry name" value="Zn2/Cys6 DNA-binding domain"/>
    <property type="match status" value="1"/>
</dbReference>
<evidence type="ECO:0000256" key="1">
    <source>
        <dbReference type="ARBA" id="ARBA00022723"/>
    </source>
</evidence>
<reference evidence="5 6" key="1">
    <citation type="journal article" date="2019" name="Nat. Ecol. Evol.">
        <title>Megaphylogeny resolves global patterns of mushroom evolution.</title>
        <authorList>
            <person name="Varga T."/>
            <person name="Krizsan K."/>
            <person name="Foldi C."/>
            <person name="Dima B."/>
            <person name="Sanchez-Garcia M."/>
            <person name="Sanchez-Ramirez S."/>
            <person name="Szollosi G.J."/>
            <person name="Szarkandi J.G."/>
            <person name="Papp V."/>
            <person name="Albert L."/>
            <person name="Andreopoulos W."/>
            <person name="Angelini C."/>
            <person name="Antonin V."/>
            <person name="Barry K.W."/>
            <person name="Bougher N.L."/>
            <person name="Buchanan P."/>
            <person name="Buyck B."/>
            <person name="Bense V."/>
            <person name="Catcheside P."/>
            <person name="Chovatia M."/>
            <person name="Cooper J."/>
            <person name="Damon W."/>
            <person name="Desjardin D."/>
            <person name="Finy P."/>
            <person name="Geml J."/>
            <person name="Haridas S."/>
            <person name="Hughes K."/>
            <person name="Justo A."/>
            <person name="Karasinski D."/>
            <person name="Kautmanova I."/>
            <person name="Kiss B."/>
            <person name="Kocsube S."/>
            <person name="Kotiranta H."/>
            <person name="LaButti K.M."/>
            <person name="Lechner B.E."/>
            <person name="Liimatainen K."/>
            <person name="Lipzen A."/>
            <person name="Lukacs Z."/>
            <person name="Mihaltcheva S."/>
            <person name="Morgado L.N."/>
            <person name="Niskanen T."/>
            <person name="Noordeloos M.E."/>
            <person name="Ohm R.A."/>
            <person name="Ortiz-Santana B."/>
            <person name="Ovrebo C."/>
            <person name="Racz N."/>
            <person name="Riley R."/>
            <person name="Savchenko A."/>
            <person name="Shiryaev A."/>
            <person name="Soop K."/>
            <person name="Spirin V."/>
            <person name="Szebenyi C."/>
            <person name="Tomsovsky M."/>
            <person name="Tulloss R.E."/>
            <person name="Uehling J."/>
            <person name="Grigoriev I.V."/>
            <person name="Vagvolgyi C."/>
            <person name="Papp T."/>
            <person name="Martin F.M."/>
            <person name="Miettinen O."/>
            <person name="Hibbett D.S."/>
            <person name="Nagy L.G."/>
        </authorList>
    </citation>
    <scope>NUCLEOTIDE SEQUENCE [LARGE SCALE GENOMIC DNA]</scope>
    <source>
        <strain evidence="5 6">OMC1185</strain>
    </source>
</reference>
<dbReference type="GO" id="GO:0003677">
    <property type="term" value="F:DNA binding"/>
    <property type="evidence" value="ECO:0007669"/>
    <property type="project" value="InterPro"/>
</dbReference>
<evidence type="ECO:0000259" key="4">
    <source>
        <dbReference type="PROSITE" id="PS50048"/>
    </source>
</evidence>
<evidence type="ECO:0000313" key="6">
    <source>
        <dbReference type="Proteomes" id="UP000305948"/>
    </source>
</evidence>
<evidence type="ECO:0000313" key="5">
    <source>
        <dbReference type="EMBL" id="TFK49991.1"/>
    </source>
</evidence>
<dbReference type="PROSITE" id="PS50048">
    <property type="entry name" value="ZN2_CY6_FUNGAL_2"/>
    <property type="match status" value="1"/>
</dbReference>
<dbReference type="InterPro" id="IPR050987">
    <property type="entry name" value="AtrR-like"/>
</dbReference>
<dbReference type="EMBL" id="ML213514">
    <property type="protein sequence ID" value="TFK49991.1"/>
    <property type="molecule type" value="Genomic_DNA"/>
</dbReference>
<dbReference type="InterPro" id="IPR007219">
    <property type="entry name" value="XnlR_reg_dom"/>
</dbReference>
<keyword evidence="6" id="KW-1185">Reference proteome</keyword>
<keyword evidence="1" id="KW-0479">Metal-binding</keyword>
<dbReference type="PANTHER" id="PTHR46910:SF38">
    <property type="entry name" value="ZN(2)-C6 FUNGAL-TYPE DOMAIN-CONTAINING PROTEIN"/>
    <property type="match status" value="1"/>
</dbReference>
<feature type="region of interest" description="Disordered" evidence="3">
    <location>
        <begin position="833"/>
        <end position="853"/>
    </location>
</feature>
<evidence type="ECO:0000256" key="3">
    <source>
        <dbReference type="SAM" id="MobiDB-lite"/>
    </source>
</evidence>
<feature type="region of interest" description="Disordered" evidence="3">
    <location>
        <begin position="104"/>
        <end position="148"/>
    </location>
</feature>
<keyword evidence="2" id="KW-0539">Nucleus</keyword>
<dbReference type="CDD" id="cd12148">
    <property type="entry name" value="fungal_TF_MHR"/>
    <property type="match status" value="1"/>
</dbReference>
<dbReference type="SMART" id="SM00066">
    <property type="entry name" value="GAL4"/>
    <property type="match status" value="1"/>
</dbReference>
<dbReference type="PROSITE" id="PS00463">
    <property type="entry name" value="ZN2_CY6_FUNGAL_1"/>
    <property type="match status" value="1"/>
</dbReference>
<protein>
    <recommendedName>
        <fullName evidence="4">Zn(2)-C6 fungal-type domain-containing protein</fullName>
    </recommendedName>
</protein>
<sequence length="901" mass="99605">MPNPASTKKDDDESATKRLRSKPVVQACDTCRRKRIRCNGAKESGEPCPNCVAFKTECTYNVPLKKHGPAKGYVRLLEARIAKLESLLSEDGCDIEKEVGAPLDKDSVRRGSAPSAPRTQRAVLSGSSSRSSGDETAPTSLASPSYIGHGSDYPTSDDEFIDSTLGPCLAGLTLDPVHKRFLGKSSAISMIKTAIILKAEGEGTTPNCLTGIHRRPQFWTPPSWERLVVEEEHPDYKFPDADLMTSLVKIYFDVTHYLGPFLHQPTFLRDFQEGLHFRDPKFAAILLMVCAIASRYSDDERVFVKELDSTYSPQSAGWQWFHQVQVVRRSLFAPTTLHDLQLYNLFFMFLAGSQAPHTAWVVVGHAIRLAQDAGVHRRKFYGTQRTLESELWRRSFWCLISHERHISAALGRPYSIEDEEIDADLPVECDDEYLVHPDPDKAFKQPPDKPSRMQYFTLLLKKIRILGRSLRAIYTSRKYQALFGRNEQDWEQRVLADMDSSANQWFDSIPPHLRWMPTCGDPITFRQSACLHFMYYHNQILVHRPFISTKQTPLSLSCLAICNNAARCIIGIADALRQRGHKLPVVVAPTFTASMFLLLQVWGSKRTRSAVDPEKAMAEVHKGLLILKWLESRWSIAGALWDIVYELGLLSDLPLPLPRASGGSKRAREEGLTPETPPVAGGQRISEFLYSHRSDQPSSLATMQSHSTQGHSDAVPHPFVFPENDLGASYPQACWGLSSQAGPSGQLSMFGSTAGSSAAAAQTHFQDHAIYYQLAGSDLHAIGNLTDSAHVFGGGYREGQGQILSDTSAVPSLTEEYSVHGPSTDFPPQYNGGTTAMGPSNAQGRTDTVGAGNGGGFDQDTLTMLSSCPTGFDFEDWGNYIDSMDVFLHGPGPFSNPSGSI</sequence>
<dbReference type="Pfam" id="PF04082">
    <property type="entry name" value="Fungal_trans"/>
    <property type="match status" value="1"/>
</dbReference>
<dbReference type="GO" id="GO:0008270">
    <property type="term" value="F:zinc ion binding"/>
    <property type="evidence" value="ECO:0007669"/>
    <property type="project" value="InterPro"/>
</dbReference>
<dbReference type="CDD" id="cd00067">
    <property type="entry name" value="GAL4"/>
    <property type="match status" value="1"/>
</dbReference>
<dbReference type="GO" id="GO:0006351">
    <property type="term" value="P:DNA-templated transcription"/>
    <property type="evidence" value="ECO:0007669"/>
    <property type="project" value="InterPro"/>
</dbReference>
<name>A0A5C3N858_9AGAM</name>
<feature type="domain" description="Zn(2)-C6 fungal-type" evidence="4">
    <location>
        <begin position="27"/>
        <end position="60"/>
    </location>
</feature>
<gene>
    <name evidence="5" type="ORF">OE88DRAFT_303307</name>
</gene>
<evidence type="ECO:0000256" key="2">
    <source>
        <dbReference type="ARBA" id="ARBA00023242"/>
    </source>
</evidence>
<dbReference type="Pfam" id="PF00172">
    <property type="entry name" value="Zn_clus"/>
    <property type="match status" value="1"/>
</dbReference>
<dbReference type="GO" id="GO:0000981">
    <property type="term" value="F:DNA-binding transcription factor activity, RNA polymerase II-specific"/>
    <property type="evidence" value="ECO:0007669"/>
    <property type="project" value="InterPro"/>
</dbReference>
<dbReference type="Gene3D" id="4.10.240.10">
    <property type="entry name" value="Zn(2)-C6 fungal-type DNA-binding domain"/>
    <property type="match status" value="1"/>
</dbReference>
<organism evidence="5 6">
    <name type="scientific">Heliocybe sulcata</name>
    <dbReference type="NCBI Taxonomy" id="5364"/>
    <lineage>
        <taxon>Eukaryota</taxon>
        <taxon>Fungi</taxon>
        <taxon>Dikarya</taxon>
        <taxon>Basidiomycota</taxon>
        <taxon>Agaricomycotina</taxon>
        <taxon>Agaricomycetes</taxon>
        <taxon>Gloeophyllales</taxon>
        <taxon>Gloeophyllaceae</taxon>
        <taxon>Heliocybe</taxon>
    </lineage>
</organism>
<dbReference type="OrthoDB" id="4456959at2759"/>
<feature type="compositionally biased region" description="Polar residues" evidence="3">
    <location>
        <begin position="833"/>
        <end position="846"/>
    </location>
</feature>
<dbReference type="InterPro" id="IPR001138">
    <property type="entry name" value="Zn2Cys6_DnaBD"/>
</dbReference>
<dbReference type="PANTHER" id="PTHR46910">
    <property type="entry name" value="TRANSCRIPTION FACTOR PDR1"/>
    <property type="match status" value="1"/>
</dbReference>
<dbReference type="SMART" id="SM00906">
    <property type="entry name" value="Fungal_trans"/>
    <property type="match status" value="1"/>
</dbReference>
<dbReference type="AlphaFoldDB" id="A0A5C3N858"/>
<dbReference type="InterPro" id="IPR036864">
    <property type="entry name" value="Zn2-C6_fun-type_DNA-bd_sf"/>
</dbReference>
<proteinExistence type="predicted"/>